<dbReference type="Proteomes" id="UP000763557">
    <property type="component" value="Unassembled WGS sequence"/>
</dbReference>
<dbReference type="InterPro" id="IPR011991">
    <property type="entry name" value="ArsR-like_HTH"/>
</dbReference>
<proteinExistence type="predicted"/>
<dbReference type="EMBL" id="JAAATY010000012">
    <property type="protein sequence ID" value="NRN66918.1"/>
    <property type="molecule type" value="Genomic_DNA"/>
</dbReference>
<accession>A0ABX2F6U7</accession>
<evidence type="ECO:0000256" key="1">
    <source>
        <dbReference type="SAM" id="MobiDB-lite"/>
    </source>
</evidence>
<evidence type="ECO:0000259" key="3">
    <source>
        <dbReference type="Pfam" id="PF13936"/>
    </source>
</evidence>
<dbReference type="InterPro" id="IPR051917">
    <property type="entry name" value="Transposase-Integrase"/>
</dbReference>
<dbReference type="InterPro" id="IPR025246">
    <property type="entry name" value="IS30-like_HTH"/>
</dbReference>
<dbReference type="Gene3D" id="1.10.10.10">
    <property type="entry name" value="Winged helix-like DNA-binding domain superfamily/Winged helix DNA-binding domain"/>
    <property type="match status" value="1"/>
</dbReference>
<dbReference type="PANTHER" id="PTHR10948">
    <property type="entry name" value="TRANSPOSASE"/>
    <property type="match status" value="1"/>
</dbReference>
<dbReference type="RefSeq" id="WP_173133810.1">
    <property type="nucleotide sequence ID" value="NZ_CBCSGW010000001.1"/>
</dbReference>
<dbReference type="InterPro" id="IPR000835">
    <property type="entry name" value="HTH_MarR-typ"/>
</dbReference>
<feature type="region of interest" description="Disordered" evidence="1">
    <location>
        <begin position="36"/>
        <end position="84"/>
    </location>
</feature>
<feature type="domain" description="Transposase IS30-like HTH" evidence="3">
    <location>
        <begin position="5"/>
        <end position="45"/>
    </location>
</feature>
<feature type="domain" description="HTH marR-type" evidence="2">
    <location>
        <begin position="104"/>
        <end position="163"/>
    </location>
</feature>
<reference evidence="4 5" key="1">
    <citation type="submission" date="2020-01" db="EMBL/GenBank/DDBJ databases">
        <title>Kibdelosporangium persica a novel Actinomycetes from a hot desert in Iran.</title>
        <authorList>
            <person name="Safaei N."/>
            <person name="Zaburannyi N."/>
            <person name="Mueller R."/>
            <person name="Wink J."/>
        </authorList>
    </citation>
    <scope>NUCLEOTIDE SEQUENCE [LARGE SCALE GENOMIC DNA]</scope>
    <source>
        <strain evidence="4 5">4NS15</strain>
    </source>
</reference>
<sequence>MPGGRLTQEDRQDIAAGLADGLSYAEIAHRLGRPTSTISREVARNGGGHRYRARQAQRATAERARRGKSRRAATPRPDLCAHGRDPQAVDAFSEEFIDLAVKMGLPRMTAKVLGCLYTTDSGSITAAELVHRLRVSPASISAAVKSLEEQELITRVRDPGQRRDRYVIDDDVWYRAMLASARINATMAEKARQGAEILGATTPAGQRLRDVGEFLERVYEDSVRAAEHWRAIRTKATR</sequence>
<dbReference type="Pfam" id="PF12802">
    <property type="entry name" value="MarR_2"/>
    <property type="match status" value="1"/>
</dbReference>
<dbReference type="InterPro" id="IPR036390">
    <property type="entry name" value="WH_DNA-bd_sf"/>
</dbReference>
<evidence type="ECO:0000259" key="2">
    <source>
        <dbReference type="Pfam" id="PF12802"/>
    </source>
</evidence>
<keyword evidence="5" id="KW-1185">Reference proteome</keyword>
<name>A0ABX2F6U7_9PSEU</name>
<gene>
    <name evidence="4" type="ORF">GC106_41510</name>
</gene>
<comment type="caution">
    <text evidence="4">The sequence shown here is derived from an EMBL/GenBank/DDBJ whole genome shotgun (WGS) entry which is preliminary data.</text>
</comment>
<evidence type="ECO:0000313" key="4">
    <source>
        <dbReference type="EMBL" id="NRN66918.1"/>
    </source>
</evidence>
<protein>
    <submittedName>
        <fullName evidence="4">MarR family transcriptional regulator</fullName>
    </submittedName>
</protein>
<dbReference type="SUPFAM" id="SSF46785">
    <property type="entry name" value="Winged helix' DNA-binding domain"/>
    <property type="match status" value="1"/>
</dbReference>
<dbReference type="InterPro" id="IPR036388">
    <property type="entry name" value="WH-like_DNA-bd_sf"/>
</dbReference>
<evidence type="ECO:0000313" key="5">
    <source>
        <dbReference type="Proteomes" id="UP000763557"/>
    </source>
</evidence>
<organism evidence="4 5">
    <name type="scientific">Kibdelosporangium persicum</name>
    <dbReference type="NCBI Taxonomy" id="2698649"/>
    <lineage>
        <taxon>Bacteria</taxon>
        <taxon>Bacillati</taxon>
        <taxon>Actinomycetota</taxon>
        <taxon>Actinomycetes</taxon>
        <taxon>Pseudonocardiales</taxon>
        <taxon>Pseudonocardiaceae</taxon>
        <taxon>Kibdelosporangium</taxon>
    </lineage>
</organism>
<dbReference type="CDD" id="cd00090">
    <property type="entry name" value="HTH_ARSR"/>
    <property type="match status" value="1"/>
</dbReference>
<dbReference type="PANTHER" id="PTHR10948:SF23">
    <property type="entry name" value="TRANSPOSASE INSI FOR INSERTION SEQUENCE ELEMENT IS30A-RELATED"/>
    <property type="match status" value="1"/>
</dbReference>
<dbReference type="Pfam" id="PF13936">
    <property type="entry name" value="HTH_38"/>
    <property type="match status" value="1"/>
</dbReference>